<dbReference type="Proteomes" id="UP000320776">
    <property type="component" value="Chromosome"/>
</dbReference>
<evidence type="ECO:0000256" key="2">
    <source>
        <dbReference type="ARBA" id="ARBA00022723"/>
    </source>
</evidence>
<feature type="binding site" evidence="7">
    <location>
        <position position="40"/>
    </location>
    <ligand>
        <name>L-glutamate</name>
        <dbReference type="ChEBI" id="CHEBI:29985"/>
    </ligand>
</feature>
<dbReference type="PANTHER" id="PTHR43311:SF1">
    <property type="entry name" value="GLUTAMYL-Q TRNA(ASP) SYNTHETASE"/>
    <property type="match status" value="1"/>
</dbReference>
<feature type="binding site" evidence="7">
    <location>
        <position position="205"/>
    </location>
    <ligand>
        <name>L-glutamate</name>
        <dbReference type="ChEBI" id="CHEBI:29985"/>
    </ligand>
</feature>
<dbReference type="SUPFAM" id="SSF52374">
    <property type="entry name" value="Nucleotidylyl transferase"/>
    <property type="match status" value="1"/>
</dbReference>
<dbReference type="PRINTS" id="PR00987">
    <property type="entry name" value="TRNASYNTHGLU"/>
</dbReference>
<evidence type="ECO:0000313" key="11">
    <source>
        <dbReference type="Proteomes" id="UP000320776"/>
    </source>
</evidence>
<accession>A0A517DXT2</accession>
<feature type="binding site" evidence="7">
    <location>
        <position position="125"/>
    </location>
    <ligand>
        <name>Zn(2+)</name>
        <dbReference type="ChEBI" id="CHEBI:29105"/>
    </ligand>
</feature>
<dbReference type="EC" id="6.1.1.-" evidence="7"/>
<keyword evidence="2 7" id="KW-0479">Metal-binding</keyword>
<dbReference type="Gene3D" id="3.40.50.620">
    <property type="entry name" value="HUPs"/>
    <property type="match status" value="1"/>
</dbReference>
<evidence type="ECO:0000256" key="3">
    <source>
        <dbReference type="ARBA" id="ARBA00022741"/>
    </source>
</evidence>
<dbReference type="InterPro" id="IPR001412">
    <property type="entry name" value="aa-tRNA-synth_I_CS"/>
</dbReference>
<reference evidence="10 11" key="1">
    <citation type="submission" date="2019-02" db="EMBL/GenBank/DDBJ databases">
        <title>Closed genome of Sporomusa termitida DSM 4440.</title>
        <authorList>
            <person name="Poehlein A."/>
            <person name="Daniel R."/>
        </authorList>
    </citation>
    <scope>NUCLEOTIDE SEQUENCE [LARGE SCALE GENOMIC DNA]</scope>
    <source>
        <strain evidence="10 11">DSM 4440</strain>
    </source>
</reference>
<proteinExistence type="inferred from homology"/>
<dbReference type="NCBIfam" id="NF004315">
    <property type="entry name" value="PRK05710.1-4"/>
    <property type="match status" value="1"/>
</dbReference>
<dbReference type="InterPro" id="IPR022380">
    <property type="entry name" value="Glu-Q_tRNA(Asp)_Synthase"/>
</dbReference>
<keyword evidence="11" id="KW-1185">Reference proteome</keyword>
<dbReference type="HAMAP" id="MF_01428">
    <property type="entry name" value="Glu_Q_tRNA_synth"/>
    <property type="match status" value="1"/>
</dbReference>
<dbReference type="GO" id="GO:0006400">
    <property type="term" value="P:tRNA modification"/>
    <property type="evidence" value="ECO:0007669"/>
    <property type="project" value="InterPro"/>
</dbReference>
<evidence type="ECO:0000256" key="8">
    <source>
        <dbReference type="RuleBase" id="RU363037"/>
    </source>
</evidence>
<feature type="binding site" evidence="7">
    <location>
        <begin position="4"/>
        <end position="8"/>
    </location>
    <ligand>
        <name>L-glutamate</name>
        <dbReference type="ChEBI" id="CHEBI:29985"/>
    </ligand>
</feature>
<dbReference type="GO" id="GO:0008270">
    <property type="term" value="F:zinc ion binding"/>
    <property type="evidence" value="ECO:0007669"/>
    <property type="project" value="UniProtKB-UniRule"/>
</dbReference>
<dbReference type="InterPro" id="IPR014729">
    <property type="entry name" value="Rossmann-like_a/b/a_fold"/>
</dbReference>
<feature type="binding site" evidence="7">
    <location>
        <position position="104"/>
    </location>
    <ligand>
        <name>Zn(2+)</name>
        <dbReference type="ChEBI" id="CHEBI:29105"/>
    </ligand>
</feature>
<feature type="short sequence motif" description="'KMSKS' region" evidence="7">
    <location>
        <begin position="243"/>
        <end position="247"/>
    </location>
</feature>
<keyword evidence="5 7" id="KW-0067">ATP-binding</keyword>
<feature type="binding site" evidence="7">
    <location>
        <position position="129"/>
    </location>
    <ligand>
        <name>Zn(2+)</name>
        <dbReference type="ChEBI" id="CHEBI:29105"/>
    </ligand>
</feature>
<dbReference type="NCBIfam" id="TIGR03838">
    <property type="entry name" value="queuosine_YadB"/>
    <property type="match status" value="1"/>
</dbReference>
<dbReference type="InterPro" id="IPR049940">
    <property type="entry name" value="GluQ/Sye"/>
</dbReference>
<comment type="cofactor">
    <cofactor evidence="7">
        <name>Zn(2+)</name>
        <dbReference type="ChEBI" id="CHEBI:29105"/>
    </cofactor>
    <text evidence="7">Binds 1 zinc ion per subunit.</text>
</comment>
<dbReference type="GO" id="GO:0005524">
    <property type="term" value="F:ATP binding"/>
    <property type="evidence" value="ECO:0007669"/>
    <property type="project" value="UniProtKB-KW"/>
</dbReference>
<dbReference type="Pfam" id="PF00749">
    <property type="entry name" value="tRNA-synt_1c"/>
    <property type="match status" value="1"/>
</dbReference>
<keyword evidence="8" id="KW-0648">Protein biosynthesis</keyword>
<dbReference type="InterPro" id="IPR020058">
    <property type="entry name" value="Glu/Gln-tRNA-synth_Ib_cat-dom"/>
</dbReference>
<dbReference type="GO" id="GO:0004818">
    <property type="term" value="F:glutamate-tRNA ligase activity"/>
    <property type="evidence" value="ECO:0007669"/>
    <property type="project" value="TreeGrafter"/>
</dbReference>
<protein>
    <recommendedName>
        <fullName evidence="7">Glutamyl-Q tRNA(Asp) synthetase</fullName>
        <shortName evidence="7">Glu-Q-RSs</shortName>
        <ecNumber evidence="7">6.1.1.-</ecNumber>
    </recommendedName>
</protein>
<keyword evidence="4 7" id="KW-0862">Zinc</keyword>
<comment type="function">
    <text evidence="7">Catalyzes the tRNA-independent activation of glutamate in presence of ATP and the subsequent transfer of glutamate onto a tRNA(Asp). Glutamate is transferred on the 2-amino-5-(4,5-dihydroxy-2-cyclopenten-1-yl) moiety of the queuosine in the wobble position of the QUC anticodon.</text>
</comment>
<name>A0A517DXT2_9FIRM</name>
<feature type="binding site" evidence="7">
    <location>
        <position position="246"/>
    </location>
    <ligand>
        <name>ATP</name>
        <dbReference type="ChEBI" id="CHEBI:30616"/>
    </ligand>
</feature>
<dbReference type="KEGG" id="sted:SPTER_35820"/>
<comment type="similarity">
    <text evidence="7">Belongs to the class-I aminoacyl-tRNA synthetase family. GluQ subfamily.</text>
</comment>
<evidence type="ECO:0000259" key="9">
    <source>
        <dbReference type="Pfam" id="PF00749"/>
    </source>
</evidence>
<keyword evidence="3 7" id="KW-0547">Nucleotide-binding</keyword>
<organism evidence="10 11">
    <name type="scientific">Sporomusa termitida</name>
    <dbReference type="NCBI Taxonomy" id="2377"/>
    <lineage>
        <taxon>Bacteria</taxon>
        <taxon>Bacillati</taxon>
        <taxon>Bacillota</taxon>
        <taxon>Negativicutes</taxon>
        <taxon>Selenomonadales</taxon>
        <taxon>Sporomusaceae</taxon>
        <taxon>Sporomusa</taxon>
    </lineage>
</organism>
<feature type="binding site" evidence="7">
    <location>
        <position position="106"/>
    </location>
    <ligand>
        <name>Zn(2+)</name>
        <dbReference type="ChEBI" id="CHEBI:29105"/>
    </ligand>
</feature>
<dbReference type="RefSeq" id="WP_246105339.1">
    <property type="nucleotide sequence ID" value="NZ_CP036259.1"/>
</dbReference>
<evidence type="ECO:0000256" key="6">
    <source>
        <dbReference type="ARBA" id="ARBA00023146"/>
    </source>
</evidence>
<sequence length="313" mass="33773">MRGRFAPSPTGEIHLGNAWTALLAWLQVRSAGGVMVLRMEDLDPARSRPVYADRLLADMKWLGLDWDEGPDVGGPCAPYSQQARRHLYQAALEQLTAAGLVYPCTCTRAELAASAPHAGEHERIYPGTCRGRQPAAAGKGARQPSLRLAVPPGATAFTDLLAGVVSQDISRAAGDFVIRRSDGVHAYQLAVVVDDAAMGITHVLRGYDLLNSTPRQLLLYRLLGRPAPVFTHVPLLVAPDGHRLSKRQQDLAIAALRAQGVRAEAIIGYLAYKAGLLDRPEPVRAAELITGFSVNKLRTAPVVVESREIGNNF</sequence>
<feature type="binding site" evidence="7">
    <location>
        <position position="187"/>
    </location>
    <ligand>
        <name>L-glutamate</name>
        <dbReference type="ChEBI" id="CHEBI:29985"/>
    </ligand>
</feature>
<keyword evidence="1 7" id="KW-0436">Ligase</keyword>
<dbReference type="PANTHER" id="PTHR43311">
    <property type="entry name" value="GLUTAMATE--TRNA LIGASE"/>
    <property type="match status" value="1"/>
</dbReference>
<dbReference type="GO" id="GO:0005829">
    <property type="term" value="C:cytosol"/>
    <property type="evidence" value="ECO:0007669"/>
    <property type="project" value="TreeGrafter"/>
</dbReference>
<keyword evidence="6 7" id="KW-0030">Aminoacyl-tRNA synthetase</keyword>
<feature type="domain" description="Glutamyl/glutaminyl-tRNA synthetase class Ib catalytic" evidence="9">
    <location>
        <begin position="2"/>
        <end position="299"/>
    </location>
</feature>
<gene>
    <name evidence="10" type="primary">gltX2</name>
    <name evidence="7" type="synonym">gluQ</name>
    <name evidence="10" type="ORF">SPTER_35820</name>
</gene>
<evidence type="ECO:0000256" key="4">
    <source>
        <dbReference type="ARBA" id="ARBA00022833"/>
    </source>
</evidence>
<dbReference type="AlphaFoldDB" id="A0A517DXT2"/>
<dbReference type="InterPro" id="IPR000924">
    <property type="entry name" value="Glu/Gln-tRNA-synth"/>
</dbReference>
<dbReference type="NCBIfam" id="NF004314">
    <property type="entry name" value="PRK05710.1-3"/>
    <property type="match status" value="1"/>
</dbReference>
<dbReference type="EMBL" id="CP036259">
    <property type="protein sequence ID" value="QDR82161.1"/>
    <property type="molecule type" value="Genomic_DNA"/>
</dbReference>
<evidence type="ECO:0000256" key="5">
    <source>
        <dbReference type="ARBA" id="ARBA00022840"/>
    </source>
</evidence>
<evidence type="ECO:0000256" key="7">
    <source>
        <dbReference type="HAMAP-Rule" id="MF_01428"/>
    </source>
</evidence>
<evidence type="ECO:0000256" key="1">
    <source>
        <dbReference type="ARBA" id="ARBA00022598"/>
    </source>
</evidence>
<evidence type="ECO:0000313" key="10">
    <source>
        <dbReference type="EMBL" id="QDR82161.1"/>
    </source>
</evidence>
<dbReference type="PROSITE" id="PS00178">
    <property type="entry name" value="AA_TRNA_LIGASE_I"/>
    <property type="match status" value="1"/>
</dbReference>
<dbReference type="GO" id="GO:0006424">
    <property type="term" value="P:glutamyl-tRNA aminoacylation"/>
    <property type="evidence" value="ECO:0007669"/>
    <property type="project" value="InterPro"/>
</dbReference>
<feature type="short sequence motif" description="'HIGH' region" evidence="7">
    <location>
        <begin position="7"/>
        <end position="17"/>
    </location>
</feature>